<geneLocation type="plasmid" evidence="2 3">
    <name>p3</name>
</geneLocation>
<dbReference type="AlphaFoldDB" id="A0A4D8R0V9"/>
<proteinExistence type="predicted"/>
<dbReference type="Proteomes" id="UP000298774">
    <property type="component" value="Plasmid p3"/>
</dbReference>
<keyword evidence="4" id="KW-1185">Reference proteome</keyword>
<evidence type="ECO:0000313" key="4">
    <source>
        <dbReference type="Proteomes" id="UP001277471"/>
    </source>
</evidence>
<dbReference type="Proteomes" id="UP001277471">
    <property type="component" value="Unassembled WGS sequence"/>
</dbReference>
<evidence type="ECO:0000313" key="3">
    <source>
        <dbReference type="Proteomes" id="UP000298774"/>
    </source>
</evidence>
<reference evidence="1 4" key="2">
    <citation type="submission" date="2023-11" db="EMBL/GenBank/DDBJ databases">
        <title>MicrobeMod: A computational toolkit for identifying prokaryotic methylation and restriction-modification with nanopore sequencing.</title>
        <authorList>
            <person name="Crits-Christoph A."/>
            <person name="Kang S.C."/>
            <person name="Lee H."/>
            <person name="Ostrov N."/>
        </authorList>
    </citation>
    <scope>NUCLEOTIDE SEQUENCE [LARGE SCALE GENOMIC DNA]</scope>
    <source>
        <strain evidence="1 4">ATCC 29145</strain>
    </source>
</reference>
<name>A0A4D8R0V9_AZOBR</name>
<keyword evidence="2" id="KW-0614">Plasmid</keyword>
<gene>
    <name evidence="2" type="ORF">D3868_27970</name>
    <name evidence="1" type="ORF">SIM66_00700</name>
</gene>
<dbReference type="EMBL" id="CP032342">
    <property type="protein sequence ID" value="QCO12849.1"/>
    <property type="molecule type" value="Genomic_DNA"/>
</dbReference>
<evidence type="ECO:0000313" key="2">
    <source>
        <dbReference type="EMBL" id="QCO12849.1"/>
    </source>
</evidence>
<sequence length="79" mass="7524">MADATYQTKVYDKLGGDQMVVAAGGSINVETGGKVLANGTQAAAITDVATAGSATAAANATAINSILAALRGAGIIASA</sequence>
<evidence type="ECO:0008006" key="5">
    <source>
        <dbReference type="Google" id="ProtNLM"/>
    </source>
</evidence>
<protein>
    <recommendedName>
        <fullName evidence="5">Head fiber protein</fullName>
    </recommendedName>
</protein>
<evidence type="ECO:0000313" key="1">
    <source>
        <dbReference type="EMBL" id="MDX5949728.1"/>
    </source>
</evidence>
<dbReference type="EMBL" id="JAWXYC010000001">
    <property type="protein sequence ID" value="MDX5949728.1"/>
    <property type="molecule type" value="Genomic_DNA"/>
</dbReference>
<dbReference type="RefSeq" id="WP_105217760.1">
    <property type="nucleotide sequence ID" value="NZ_CP032342.1"/>
</dbReference>
<dbReference type="GeneID" id="56447870"/>
<accession>A0A4D8R0V9</accession>
<organism evidence="2 3">
    <name type="scientific">Azospirillum brasilense</name>
    <dbReference type="NCBI Taxonomy" id="192"/>
    <lineage>
        <taxon>Bacteria</taxon>
        <taxon>Pseudomonadati</taxon>
        <taxon>Pseudomonadota</taxon>
        <taxon>Alphaproteobacteria</taxon>
        <taxon>Rhodospirillales</taxon>
        <taxon>Azospirillaceae</taxon>
        <taxon>Azospirillum</taxon>
    </lineage>
</organism>
<reference evidence="2 3" key="1">
    <citation type="submission" date="2018-09" db="EMBL/GenBank/DDBJ databases">
        <title>Whole genome based analysis of evolution and adaptive divergence in Indian and Brazilian strains of Azospirillum brasilense.</title>
        <authorList>
            <person name="Singh C."/>
            <person name="Tripathi A.K."/>
        </authorList>
    </citation>
    <scope>NUCLEOTIDE SEQUENCE [LARGE SCALE GENOMIC DNA]</scope>
    <source>
        <strain evidence="2 3">MTCC4038</strain>
        <plasmid evidence="2 3">p3</plasmid>
    </source>
</reference>